<keyword evidence="1" id="KW-0328">Glycosyltransferase</keyword>
<dbReference type="PANTHER" id="PTHR12526:SF510">
    <property type="entry name" value="D-INOSITOL 3-PHOSPHATE GLYCOSYLTRANSFERASE"/>
    <property type="match status" value="1"/>
</dbReference>
<evidence type="ECO:0000313" key="5">
    <source>
        <dbReference type="EMBL" id="UUY05046.1"/>
    </source>
</evidence>
<dbReference type="RefSeq" id="WP_353865515.1">
    <property type="nucleotide sequence ID" value="NZ_CP088295.1"/>
</dbReference>
<name>A0ABY5PK54_9ACTN</name>
<dbReference type="EMBL" id="CP088295">
    <property type="protein sequence ID" value="UUY05046.1"/>
    <property type="molecule type" value="Genomic_DNA"/>
</dbReference>
<dbReference type="InterPro" id="IPR001296">
    <property type="entry name" value="Glyco_trans_1"/>
</dbReference>
<evidence type="ECO:0000259" key="3">
    <source>
        <dbReference type="Pfam" id="PF00534"/>
    </source>
</evidence>
<dbReference type="InterPro" id="IPR028098">
    <property type="entry name" value="Glyco_trans_4-like_N"/>
</dbReference>
<dbReference type="Proteomes" id="UP001058860">
    <property type="component" value="Chromosome"/>
</dbReference>
<evidence type="ECO:0000256" key="1">
    <source>
        <dbReference type="ARBA" id="ARBA00022676"/>
    </source>
</evidence>
<protein>
    <submittedName>
        <fullName evidence="5">Glycosyltransferase family 4 protein</fullName>
    </submittedName>
</protein>
<keyword evidence="6" id="KW-1185">Reference proteome</keyword>
<dbReference type="Gene3D" id="3.40.50.2000">
    <property type="entry name" value="Glycogen Phosphorylase B"/>
    <property type="match status" value="2"/>
</dbReference>
<feature type="domain" description="Glycosyl transferase family 1" evidence="3">
    <location>
        <begin position="193"/>
        <end position="354"/>
    </location>
</feature>
<evidence type="ECO:0000313" key="6">
    <source>
        <dbReference type="Proteomes" id="UP001058860"/>
    </source>
</evidence>
<dbReference type="Pfam" id="PF13579">
    <property type="entry name" value="Glyco_trans_4_4"/>
    <property type="match status" value="1"/>
</dbReference>
<sequence>MRVVYLSHAARHSGAEIGLRRFIEATRGRIESTVILAENGDLVPALEEAGAEVVVLPLAEDTRSLTRGEMRFGRQQLTAATQLSQYVLRLRSELAARRPDLVHAISLKSGPYGAVAGRMAGIPTIWHLHDHLIPEYLPPRVVPPMRLLAGTLPDGLLTPSQSVLRAAGHRRPGMVTGVIPFPVPRPSAPVEVRDEVRVIGMVGRLTHWKGQHVFLEAFARAFPEGPVRARIVGNAMFGEQDYEQSLHDLVERLGIADRVDFLGFIEDIDGQLQRIDVLVHASISADPLPGVVIEGMGAGLPVVASNAGGTPEYMTDGVDGILHQPGNVDDLARALRQAAGPRPQRAEIGAHARETVRCYEPEPIVEKMLSFYDEVLG</sequence>
<accession>A0ABY5PK54</accession>
<evidence type="ECO:0000256" key="2">
    <source>
        <dbReference type="ARBA" id="ARBA00022679"/>
    </source>
</evidence>
<reference evidence="6" key="1">
    <citation type="submission" date="2021-11" db="EMBL/GenBank/DDBJ databases">
        <title>Cultivation dependent microbiological survey of springs from the worlds oldest radium mine currently devoted to the extraction of radon-saturated water.</title>
        <authorList>
            <person name="Kapinusova G."/>
            <person name="Smrhova T."/>
            <person name="Strejcek M."/>
            <person name="Suman J."/>
            <person name="Jani K."/>
            <person name="Pajer P."/>
            <person name="Uhlik O."/>
        </authorList>
    </citation>
    <scope>NUCLEOTIDE SEQUENCE [LARGE SCALE GENOMIC DNA]</scope>
    <source>
        <strain evidence="6">J379</strain>
    </source>
</reference>
<gene>
    <name evidence="5" type="ORF">LRS13_05820</name>
</gene>
<evidence type="ECO:0000259" key="4">
    <source>
        <dbReference type="Pfam" id="PF13579"/>
    </source>
</evidence>
<keyword evidence="2" id="KW-0808">Transferase</keyword>
<dbReference type="CDD" id="cd03801">
    <property type="entry name" value="GT4_PimA-like"/>
    <property type="match status" value="1"/>
</dbReference>
<proteinExistence type="predicted"/>
<organism evidence="5 6">
    <name type="scientific">Svornostia abyssi</name>
    <dbReference type="NCBI Taxonomy" id="2898438"/>
    <lineage>
        <taxon>Bacteria</taxon>
        <taxon>Bacillati</taxon>
        <taxon>Actinomycetota</taxon>
        <taxon>Thermoleophilia</taxon>
        <taxon>Solirubrobacterales</taxon>
        <taxon>Baekduiaceae</taxon>
        <taxon>Svornostia</taxon>
    </lineage>
</organism>
<dbReference type="Pfam" id="PF00534">
    <property type="entry name" value="Glycos_transf_1"/>
    <property type="match status" value="1"/>
</dbReference>
<dbReference type="PANTHER" id="PTHR12526">
    <property type="entry name" value="GLYCOSYLTRANSFERASE"/>
    <property type="match status" value="1"/>
</dbReference>
<dbReference type="SUPFAM" id="SSF53756">
    <property type="entry name" value="UDP-Glycosyltransferase/glycogen phosphorylase"/>
    <property type="match status" value="1"/>
</dbReference>
<feature type="domain" description="Glycosyltransferase subfamily 4-like N-terminal" evidence="4">
    <location>
        <begin position="14"/>
        <end position="142"/>
    </location>
</feature>